<evidence type="ECO:0000313" key="2">
    <source>
        <dbReference type="Proteomes" id="UP001273589"/>
    </source>
</evidence>
<dbReference type="EMBL" id="JARAWN010000142">
    <property type="protein sequence ID" value="MDX3132445.1"/>
    <property type="molecule type" value="Genomic_DNA"/>
</dbReference>
<accession>A0AAJ2PS71</accession>
<name>A0AAJ2PS71_9ACTN</name>
<organism evidence="1 2">
    <name type="scientific">Streptomyces europaeiscabiei</name>
    <dbReference type="NCBI Taxonomy" id="146819"/>
    <lineage>
        <taxon>Bacteria</taxon>
        <taxon>Bacillati</taxon>
        <taxon>Actinomycetota</taxon>
        <taxon>Actinomycetes</taxon>
        <taxon>Kitasatosporales</taxon>
        <taxon>Streptomycetaceae</taxon>
        <taxon>Streptomyces</taxon>
    </lineage>
</organism>
<dbReference type="RefSeq" id="WP_319693572.1">
    <property type="nucleotide sequence ID" value="NZ_JARAWN010000142.1"/>
</dbReference>
<dbReference type="InterPro" id="IPR029058">
    <property type="entry name" value="AB_hydrolase_fold"/>
</dbReference>
<evidence type="ECO:0000313" key="1">
    <source>
        <dbReference type="EMBL" id="MDX3132445.1"/>
    </source>
</evidence>
<comment type="caution">
    <text evidence="1">The sequence shown here is derived from an EMBL/GenBank/DDBJ whole genome shotgun (WGS) entry which is preliminary data.</text>
</comment>
<gene>
    <name evidence="1" type="ORF">PV367_22190</name>
</gene>
<dbReference type="Gene3D" id="3.40.50.1820">
    <property type="entry name" value="alpha/beta hydrolase"/>
    <property type="match status" value="1"/>
</dbReference>
<sequence>MNPMPFLAKANPRRAQHWRIRVGTKDSDTSRTVVGDLAAKLENFGDDVDVAMHRDGGHGANEDTADFIQWIAKVTGHKA</sequence>
<proteinExistence type="predicted"/>
<protein>
    <submittedName>
        <fullName evidence="1">Uncharacterized protein</fullName>
    </submittedName>
</protein>
<dbReference type="AlphaFoldDB" id="A0AAJ2PS71"/>
<dbReference type="Proteomes" id="UP001273589">
    <property type="component" value="Unassembled WGS sequence"/>
</dbReference>
<reference evidence="1" key="1">
    <citation type="journal article" date="2023" name="Microb. Genom.">
        <title>Mesoterricola silvestris gen. nov., sp. nov., Mesoterricola sediminis sp. nov., Geothrix oryzae sp. nov., Geothrix edaphica sp. nov., Geothrix rubra sp. nov., and Geothrix limicola sp. nov., six novel members of Acidobacteriota isolated from soils.</title>
        <authorList>
            <person name="Weisberg A.J."/>
            <person name="Pearce E."/>
            <person name="Kramer C.G."/>
            <person name="Chang J.H."/>
            <person name="Clarke C.R."/>
        </authorList>
    </citation>
    <scope>NUCLEOTIDE SEQUENCE</scope>
    <source>
        <strain evidence="1">ND06-05F</strain>
    </source>
</reference>